<keyword evidence="6" id="KW-1185">Reference proteome</keyword>
<dbReference type="Gene3D" id="3.40.50.720">
    <property type="entry name" value="NAD(P)-binding Rossmann-like Domain"/>
    <property type="match status" value="1"/>
</dbReference>
<dbReference type="PRINTS" id="PR00081">
    <property type="entry name" value="GDHRDH"/>
</dbReference>
<dbReference type="SUPFAM" id="SSF51735">
    <property type="entry name" value="NAD(P)-binding Rossmann-fold domains"/>
    <property type="match status" value="1"/>
</dbReference>
<feature type="region of interest" description="Disordered" evidence="3">
    <location>
        <begin position="1"/>
        <end position="25"/>
    </location>
</feature>
<evidence type="ECO:0000256" key="3">
    <source>
        <dbReference type="SAM" id="MobiDB-lite"/>
    </source>
</evidence>
<dbReference type="CDD" id="cd05233">
    <property type="entry name" value="SDR_c"/>
    <property type="match status" value="1"/>
</dbReference>
<keyword evidence="2" id="KW-0560">Oxidoreductase</keyword>
<accession>A0ABN3LW39</accession>
<proteinExistence type="inferred from homology"/>
<evidence type="ECO:0000256" key="2">
    <source>
        <dbReference type="ARBA" id="ARBA00023002"/>
    </source>
</evidence>
<organism evidence="5 6">
    <name type="scientific">Streptomyces gobitricini</name>
    <dbReference type="NCBI Taxonomy" id="68211"/>
    <lineage>
        <taxon>Bacteria</taxon>
        <taxon>Bacillati</taxon>
        <taxon>Actinomycetota</taxon>
        <taxon>Actinomycetes</taxon>
        <taxon>Kitasatosporales</taxon>
        <taxon>Streptomycetaceae</taxon>
        <taxon>Streptomyces</taxon>
    </lineage>
</organism>
<dbReference type="Proteomes" id="UP001499942">
    <property type="component" value="Unassembled WGS sequence"/>
</dbReference>
<evidence type="ECO:0000256" key="1">
    <source>
        <dbReference type="ARBA" id="ARBA00006484"/>
    </source>
</evidence>
<dbReference type="InterPro" id="IPR036291">
    <property type="entry name" value="NAD(P)-bd_dom_sf"/>
</dbReference>
<feature type="domain" description="Ketoreductase" evidence="4">
    <location>
        <begin position="50"/>
        <end position="230"/>
    </location>
</feature>
<evidence type="ECO:0000313" key="5">
    <source>
        <dbReference type="EMBL" id="GAA2490516.1"/>
    </source>
</evidence>
<dbReference type="InterPro" id="IPR002347">
    <property type="entry name" value="SDR_fam"/>
</dbReference>
<evidence type="ECO:0000259" key="4">
    <source>
        <dbReference type="SMART" id="SM00822"/>
    </source>
</evidence>
<name>A0ABN3LW39_9ACTN</name>
<dbReference type="PANTHER" id="PTHR42760">
    <property type="entry name" value="SHORT-CHAIN DEHYDROGENASES/REDUCTASES FAMILY MEMBER"/>
    <property type="match status" value="1"/>
</dbReference>
<dbReference type="SMART" id="SM00822">
    <property type="entry name" value="PKS_KR"/>
    <property type="match status" value="1"/>
</dbReference>
<comment type="similarity">
    <text evidence="1">Belongs to the short-chain dehydrogenases/reductases (SDR) family.</text>
</comment>
<dbReference type="EMBL" id="BAAASR010000013">
    <property type="protein sequence ID" value="GAA2490516.1"/>
    <property type="molecule type" value="Genomic_DNA"/>
</dbReference>
<gene>
    <name evidence="5" type="ORF">GCM10010393_22950</name>
</gene>
<comment type="caution">
    <text evidence="5">The sequence shown here is derived from an EMBL/GenBank/DDBJ whole genome shotgun (WGS) entry which is preliminary data.</text>
</comment>
<protein>
    <submittedName>
        <fullName evidence="5">SDR family oxidoreductase</fullName>
    </submittedName>
</protein>
<dbReference type="PANTHER" id="PTHR42760:SF133">
    <property type="entry name" value="3-OXOACYL-[ACYL-CARRIER-PROTEIN] REDUCTASE"/>
    <property type="match status" value="1"/>
</dbReference>
<sequence>MARGPLTNRRAPPYVEPHSGTIDSHHGTKGVLVPLAPAASPLSRFTVDGRSIVITGATGALGSAAARALNALGARLTLAGGNADKLDTLAADLEGPGPVETVRRRPDTPDDAEAILSAAVKTYGDVHGLLVASGMNHVAPITEMTVEDFDAVQSANVRGSWLMCQAVGRHMLGRDGGGSVVLVSSTRGRLGHPAGYSAYCPSKAAVDLLGRSLAAEWGSAGVRVNVLAPTVFRSELTAWMYEEDEKATATREAMLARIPLGRLAEPEDFAGALIYLLSDASSFVTGQVLYLDGGYTAC</sequence>
<dbReference type="Pfam" id="PF13561">
    <property type="entry name" value="adh_short_C2"/>
    <property type="match status" value="1"/>
</dbReference>
<evidence type="ECO:0000313" key="6">
    <source>
        <dbReference type="Proteomes" id="UP001499942"/>
    </source>
</evidence>
<dbReference type="InterPro" id="IPR057326">
    <property type="entry name" value="KR_dom"/>
</dbReference>
<reference evidence="5 6" key="1">
    <citation type="journal article" date="2019" name="Int. J. Syst. Evol. Microbiol.">
        <title>The Global Catalogue of Microorganisms (GCM) 10K type strain sequencing project: providing services to taxonomists for standard genome sequencing and annotation.</title>
        <authorList>
            <consortium name="The Broad Institute Genomics Platform"/>
            <consortium name="The Broad Institute Genome Sequencing Center for Infectious Disease"/>
            <person name="Wu L."/>
            <person name="Ma J."/>
        </authorList>
    </citation>
    <scope>NUCLEOTIDE SEQUENCE [LARGE SCALE GENOMIC DNA]</scope>
    <source>
        <strain evidence="5 6">JCM 5062</strain>
    </source>
</reference>